<comment type="subcellular location">
    <subcellularLocation>
        <location evidence="1">Cytoplasm</location>
        <location evidence="1">Cytoskeleton</location>
        <location evidence="1">Microtubule organizing center</location>
        <location evidence="1">Centrosome</location>
    </subcellularLocation>
</comment>
<evidence type="ECO:0000256" key="2">
    <source>
        <dbReference type="ARBA" id="ARBA00022490"/>
    </source>
</evidence>
<evidence type="ECO:0000256" key="4">
    <source>
        <dbReference type="ARBA" id="ARBA00035656"/>
    </source>
</evidence>
<dbReference type="Pfam" id="PF15239">
    <property type="entry name" value="CFAP96-like"/>
    <property type="match status" value="1"/>
</dbReference>
<evidence type="ECO:0000313" key="7">
    <source>
        <dbReference type="EMBL" id="CAD8674662.1"/>
    </source>
</evidence>
<dbReference type="PANTHER" id="PTHR31144:SF1">
    <property type="entry name" value="UPF0602 PROTEIN C4ORF47"/>
    <property type="match status" value="1"/>
</dbReference>
<gene>
    <name evidence="7" type="ORF">CLEI1391_LOCUS6471</name>
</gene>
<dbReference type="PANTHER" id="PTHR31144">
    <property type="entry name" value="UPF0602 PROTEIN C4ORF47"/>
    <property type="match status" value="1"/>
</dbReference>
<feature type="region of interest" description="Disordered" evidence="6">
    <location>
        <begin position="137"/>
        <end position="157"/>
    </location>
</feature>
<name>A0A7S0WNA8_9CHLO</name>
<evidence type="ECO:0000256" key="5">
    <source>
        <dbReference type="ARBA" id="ARBA00035693"/>
    </source>
</evidence>
<evidence type="ECO:0000256" key="3">
    <source>
        <dbReference type="ARBA" id="ARBA00023212"/>
    </source>
</evidence>
<organism evidence="7">
    <name type="scientific">Chlamydomonas leiostraca</name>
    <dbReference type="NCBI Taxonomy" id="1034604"/>
    <lineage>
        <taxon>Eukaryota</taxon>
        <taxon>Viridiplantae</taxon>
        <taxon>Chlorophyta</taxon>
        <taxon>core chlorophytes</taxon>
        <taxon>Chlorophyceae</taxon>
        <taxon>CS clade</taxon>
        <taxon>Chlamydomonadales</taxon>
        <taxon>Chlamydomonadaceae</taxon>
        <taxon>Chlamydomonas</taxon>
    </lineage>
</organism>
<feature type="compositionally biased region" description="Basic and acidic residues" evidence="6">
    <location>
        <begin position="251"/>
        <end position="260"/>
    </location>
</feature>
<proteinExistence type="inferred from homology"/>
<evidence type="ECO:0000256" key="1">
    <source>
        <dbReference type="ARBA" id="ARBA00004300"/>
    </source>
</evidence>
<comment type="similarity">
    <text evidence="4">Belongs to the CFAP96 family.</text>
</comment>
<dbReference type="AlphaFoldDB" id="A0A7S0WNA8"/>
<feature type="region of interest" description="Disordered" evidence="6">
    <location>
        <begin position="240"/>
        <end position="266"/>
    </location>
</feature>
<sequence>MTTKYGMFMEHAYLKPGAPDGLGATSGSQGEGGATSPPPEDAGPQDRDHGLNMKATAGRSGKGNDAMFSKFVSLHEGDKYIDPLKKHLMAGAESRKKNVTETPWKSASPMKKSVTPGDFYGTSGKIPYMAGQVDERKKKGEVAENPRGIFTSPAKKGTFGYNKTTLSERVGPKGVATEYEYQHDPEGLLQQKRREAAEADRKARVSELPFKPVNPPKKGGFGVPNTTISKGKGVAGEWEYVIPPPVPKSEGGSEEKKDLTPFRPTNKFASQRIEKIEYIHDPEAPKMQKESEKKKAERERLQAIGAWKPSIGYKTDMVRSIVKMNLR</sequence>
<keyword evidence="3" id="KW-0206">Cytoskeleton</keyword>
<keyword evidence="2" id="KW-0963">Cytoplasm</keyword>
<feature type="compositionally biased region" description="Basic and acidic residues" evidence="6">
    <location>
        <begin position="182"/>
        <end position="205"/>
    </location>
</feature>
<protein>
    <recommendedName>
        <fullName evidence="5">Cilia-and flagella-associated protein 96</fullName>
    </recommendedName>
</protein>
<evidence type="ECO:0000256" key="6">
    <source>
        <dbReference type="SAM" id="MobiDB-lite"/>
    </source>
</evidence>
<dbReference type="GO" id="GO:0005881">
    <property type="term" value="C:cytoplasmic microtubule"/>
    <property type="evidence" value="ECO:0007669"/>
    <property type="project" value="TreeGrafter"/>
</dbReference>
<accession>A0A7S0WNA8</accession>
<feature type="region of interest" description="Disordered" evidence="6">
    <location>
        <begin position="92"/>
        <end position="123"/>
    </location>
</feature>
<dbReference type="EMBL" id="HBFB01011441">
    <property type="protein sequence ID" value="CAD8674662.1"/>
    <property type="molecule type" value="Transcribed_RNA"/>
</dbReference>
<feature type="region of interest" description="Disordered" evidence="6">
    <location>
        <begin position="182"/>
        <end position="228"/>
    </location>
</feature>
<feature type="region of interest" description="Disordered" evidence="6">
    <location>
        <begin position="16"/>
        <end position="65"/>
    </location>
</feature>
<reference evidence="7" key="1">
    <citation type="submission" date="2021-01" db="EMBL/GenBank/DDBJ databases">
        <authorList>
            <person name="Corre E."/>
            <person name="Pelletier E."/>
            <person name="Niang G."/>
            <person name="Scheremetjew M."/>
            <person name="Finn R."/>
            <person name="Kale V."/>
            <person name="Holt S."/>
            <person name="Cochrane G."/>
            <person name="Meng A."/>
            <person name="Brown T."/>
            <person name="Cohen L."/>
        </authorList>
    </citation>
    <scope>NUCLEOTIDE SEQUENCE</scope>
    <source>
        <strain evidence="7">SAG 11-49</strain>
    </source>
</reference>
<dbReference type="InterPro" id="IPR029358">
    <property type="entry name" value="CFAP96"/>
</dbReference>